<gene>
    <name evidence="1" type="ORF">ECRASSUSDP1_LOCUS23402</name>
</gene>
<dbReference type="AlphaFoldDB" id="A0AAD2D710"/>
<protein>
    <submittedName>
        <fullName evidence="1">Uncharacterized protein</fullName>
    </submittedName>
</protein>
<keyword evidence="2" id="KW-1185">Reference proteome</keyword>
<dbReference type="EMBL" id="CAMPGE010024070">
    <property type="protein sequence ID" value="CAI2381936.1"/>
    <property type="molecule type" value="Genomic_DNA"/>
</dbReference>
<proteinExistence type="predicted"/>
<evidence type="ECO:0000313" key="2">
    <source>
        <dbReference type="Proteomes" id="UP001295684"/>
    </source>
</evidence>
<sequence length="78" mass="8986">MLRVTKSLAKSKISEAQLEQTLEESKRVYTDWERTRKGQRRPLAIGCVGLERIERGSEEEIVSLEKIVCGRLRGRSKI</sequence>
<evidence type="ECO:0000313" key="1">
    <source>
        <dbReference type="EMBL" id="CAI2381936.1"/>
    </source>
</evidence>
<dbReference type="Proteomes" id="UP001295684">
    <property type="component" value="Unassembled WGS sequence"/>
</dbReference>
<name>A0AAD2D710_EUPCR</name>
<comment type="caution">
    <text evidence="1">The sequence shown here is derived from an EMBL/GenBank/DDBJ whole genome shotgun (WGS) entry which is preliminary data.</text>
</comment>
<accession>A0AAD2D710</accession>
<reference evidence="1" key="1">
    <citation type="submission" date="2023-07" db="EMBL/GenBank/DDBJ databases">
        <authorList>
            <consortium name="AG Swart"/>
            <person name="Singh M."/>
            <person name="Singh A."/>
            <person name="Seah K."/>
            <person name="Emmerich C."/>
        </authorList>
    </citation>
    <scope>NUCLEOTIDE SEQUENCE</scope>
    <source>
        <strain evidence="1">DP1</strain>
    </source>
</reference>
<organism evidence="1 2">
    <name type="scientific">Euplotes crassus</name>
    <dbReference type="NCBI Taxonomy" id="5936"/>
    <lineage>
        <taxon>Eukaryota</taxon>
        <taxon>Sar</taxon>
        <taxon>Alveolata</taxon>
        <taxon>Ciliophora</taxon>
        <taxon>Intramacronucleata</taxon>
        <taxon>Spirotrichea</taxon>
        <taxon>Hypotrichia</taxon>
        <taxon>Euplotida</taxon>
        <taxon>Euplotidae</taxon>
        <taxon>Moneuplotes</taxon>
    </lineage>
</organism>